<proteinExistence type="predicted"/>
<name>A0ACC0Y1E2_9ROSI</name>
<evidence type="ECO:0000313" key="2">
    <source>
        <dbReference type="Proteomes" id="UP001163603"/>
    </source>
</evidence>
<accession>A0ACC0Y1E2</accession>
<comment type="caution">
    <text evidence="1">The sequence shown here is derived from an EMBL/GenBank/DDBJ whole genome shotgun (WGS) entry which is preliminary data.</text>
</comment>
<organism evidence="1 2">
    <name type="scientific">Pistacia integerrima</name>
    <dbReference type="NCBI Taxonomy" id="434235"/>
    <lineage>
        <taxon>Eukaryota</taxon>
        <taxon>Viridiplantae</taxon>
        <taxon>Streptophyta</taxon>
        <taxon>Embryophyta</taxon>
        <taxon>Tracheophyta</taxon>
        <taxon>Spermatophyta</taxon>
        <taxon>Magnoliopsida</taxon>
        <taxon>eudicotyledons</taxon>
        <taxon>Gunneridae</taxon>
        <taxon>Pentapetalae</taxon>
        <taxon>rosids</taxon>
        <taxon>malvids</taxon>
        <taxon>Sapindales</taxon>
        <taxon>Anacardiaceae</taxon>
        <taxon>Pistacia</taxon>
    </lineage>
</organism>
<dbReference type="Proteomes" id="UP001163603">
    <property type="component" value="Chromosome 9"/>
</dbReference>
<keyword evidence="2" id="KW-1185">Reference proteome</keyword>
<dbReference type="EMBL" id="CM047744">
    <property type="protein sequence ID" value="KAJ0027915.1"/>
    <property type="molecule type" value="Genomic_DNA"/>
</dbReference>
<evidence type="ECO:0000313" key="1">
    <source>
        <dbReference type="EMBL" id="KAJ0027915.1"/>
    </source>
</evidence>
<reference evidence="2" key="1">
    <citation type="journal article" date="2023" name="G3 (Bethesda)">
        <title>Genome assembly and association tests identify interacting loci associated with vigor, precocity, and sex in interspecific pistachio rootstocks.</title>
        <authorList>
            <person name="Palmer W."/>
            <person name="Jacygrad E."/>
            <person name="Sagayaradj S."/>
            <person name="Cavanaugh K."/>
            <person name="Han R."/>
            <person name="Bertier L."/>
            <person name="Beede B."/>
            <person name="Kafkas S."/>
            <person name="Golino D."/>
            <person name="Preece J."/>
            <person name="Michelmore R."/>
        </authorList>
    </citation>
    <scope>NUCLEOTIDE SEQUENCE [LARGE SCALE GENOMIC DNA]</scope>
</reference>
<sequence length="148" mass="16859">MNNNTEVWDNSYLTVYYDDHFPLDEFMETFGDSKGNGTGIVNEDYIPLGEEATQDYIPPHVFDFISGLEDEEGDQQHDLMSLIDEDGEFDSRLVPSFINESETDEAMTQDSFGFDLNIDPNEEISLDVLKIDDEEILVDLNSTPVDEN</sequence>
<gene>
    <name evidence="1" type="ORF">Pint_35668</name>
</gene>
<protein>
    <submittedName>
        <fullName evidence="1">Uncharacterized protein</fullName>
    </submittedName>
</protein>